<organism evidence="5 6">
    <name type="scientific">Zestosphaera tikiterensis</name>
    <dbReference type="NCBI Taxonomy" id="1973259"/>
    <lineage>
        <taxon>Archaea</taxon>
        <taxon>Thermoproteota</taxon>
        <taxon>Thermoprotei</taxon>
        <taxon>Desulfurococcales</taxon>
        <taxon>Desulfurococcaceae</taxon>
        <taxon>Zestosphaera</taxon>
    </lineage>
</organism>
<keyword evidence="2" id="KW-0408">Iron</keyword>
<dbReference type="AlphaFoldDB" id="A0A2R7Y4N2"/>
<gene>
    <name evidence="5" type="ORF">B7O98_07590</name>
</gene>
<dbReference type="GO" id="GO:0046872">
    <property type="term" value="F:metal ion binding"/>
    <property type="evidence" value="ECO:0007669"/>
    <property type="project" value="UniProtKB-KW"/>
</dbReference>
<evidence type="ECO:0000259" key="4">
    <source>
        <dbReference type="PROSITE" id="PS51918"/>
    </source>
</evidence>
<dbReference type="Proteomes" id="UP000244093">
    <property type="component" value="Unassembled WGS sequence"/>
</dbReference>
<dbReference type="CDD" id="cd01335">
    <property type="entry name" value="Radical_SAM"/>
    <property type="match status" value="1"/>
</dbReference>
<dbReference type="EMBL" id="NBVN01000004">
    <property type="protein sequence ID" value="PUA32505.1"/>
    <property type="molecule type" value="Genomic_DNA"/>
</dbReference>
<evidence type="ECO:0000313" key="5">
    <source>
        <dbReference type="EMBL" id="PUA32505.1"/>
    </source>
</evidence>
<dbReference type="GO" id="GO:0003824">
    <property type="term" value="F:catalytic activity"/>
    <property type="evidence" value="ECO:0007669"/>
    <property type="project" value="InterPro"/>
</dbReference>
<keyword evidence="3" id="KW-0411">Iron-sulfur</keyword>
<proteinExistence type="predicted"/>
<dbReference type="PROSITE" id="PS51918">
    <property type="entry name" value="RADICAL_SAM"/>
    <property type="match status" value="1"/>
</dbReference>
<dbReference type="InterPro" id="IPR040086">
    <property type="entry name" value="MJ0683-like"/>
</dbReference>
<dbReference type="PANTHER" id="PTHR43432">
    <property type="entry name" value="SLR0285 PROTEIN"/>
    <property type="match status" value="1"/>
</dbReference>
<protein>
    <recommendedName>
        <fullName evidence="4">Radical SAM core domain-containing protein</fullName>
    </recommendedName>
</protein>
<name>A0A2R7Y4N2_9CREN</name>
<sequence length="282" mass="32297">MITTQHSVVLNGVKYVWIKVKSALVKSGLKDYTYALNPYVGCYHGCNYCYARAYVRYPDVRDNWGYVVYIKENLPQILRSEVRKLKPAVVGLGTTTDPYQPIEAVTKITRESLNTLLKNRFKVVIQTKSSLVIRDLDILKERKDLVELGFTITTLDQNLSRALEPRASPPKARVEALRKAASAGIRTWIFLGPIIPGVNDSPESIKEVLEVARESSSTVYYDWLRFKPGLESFFSYLNIDLSRYLSGDEYKIWRRKTSQTILKICEELNVKCASEFNEYSIT</sequence>
<evidence type="ECO:0000256" key="1">
    <source>
        <dbReference type="ARBA" id="ARBA00022723"/>
    </source>
</evidence>
<dbReference type="InterPro" id="IPR007197">
    <property type="entry name" value="rSAM"/>
</dbReference>
<evidence type="ECO:0000313" key="6">
    <source>
        <dbReference type="Proteomes" id="UP000244093"/>
    </source>
</evidence>
<dbReference type="Pfam" id="PF04055">
    <property type="entry name" value="Radical_SAM"/>
    <property type="match status" value="1"/>
</dbReference>
<feature type="domain" description="Radical SAM core" evidence="4">
    <location>
        <begin position="28"/>
        <end position="275"/>
    </location>
</feature>
<dbReference type="SFLD" id="SFLDS00029">
    <property type="entry name" value="Radical_SAM"/>
    <property type="match status" value="1"/>
</dbReference>
<evidence type="ECO:0000256" key="3">
    <source>
        <dbReference type="ARBA" id="ARBA00023014"/>
    </source>
</evidence>
<reference evidence="5 6" key="1">
    <citation type="journal article" date="2018" name="Syst. Appl. Microbiol.">
        <title>A new symbiotic nanoarchaeote (Candidatus Nanoclepta minutus) and its host (Zestosphaera tikiterensis gen. nov., sp. nov.) from a New Zealand hot spring.</title>
        <authorList>
            <person name="St John E."/>
            <person name="Liu Y."/>
            <person name="Podar M."/>
            <person name="Stott M.B."/>
            <person name="Meneghin J."/>
            <person name="Chen Z."/>
            <person name="Lagutin K."/>
            <person name="Mitchell K."/>
            <person name="Reysenbach A.L."/>
        </authorList>
    </citation>
    <scope>NUCLEOTIDE SEQUENCE [LARGE SCALE GENOMIC DNA]</scope>
    <source>
        <strain evidence="5">NZ3</strain>
    </source>
</reference>
<dbReference type="SFLD" id="SFLDG01084">
    <property type="entry name" value="Uncharacterised_Radical_SAM_Su"/>
    <property type="match status" value="1"/>
</dbReference>
<dbReference type="SUPFAM" id="SSF102114">
    <property type="entry name" value="Radical SAM enzymes"/>
    <property type="match status" value="1"/>
</dbReference>
<dbReference type="InterPro" id="IPR058240">
    <property type="entry name" value="rSAM_sf"/>
</dbReference>
<dbReference type="GO" id="GO:0051536">
    <property type="term" value="F:iron-sulfur cluster binding"/>
    <property type="evidence" value="ECO:0007669"/>
    <property type="project" value="UniProtKB-KW"/>
</dbReference>
<dbReference type="PANTHER" id="PTHR43432:SF6">
    <property type="entry name" value="RADICAL SAM CORE DOMAIN-CONTAINING PROTEIN"/>
    <property type="match status" value="1"/>
</dbReference>
<comment type="caution">
    <text evidence="5">The sequence shown here is derived from an EMBL/GenBank/DDBJ whole genome shotgun (WGS) entry which is preliminary data.</text>
</comment>
<accession>A0A2R7Y4N2</accession>
<dbReference type="Gene3D" id="3.80.30.30">
    <property type="match status" value="1"/>
</dbReference>
<evidence type="ECO:0000256" key="2">
    <source>
        <dbReference type="ARBA" id="ARBA00023004"/>
    </source>
</evidence>
<keyword evidence="1" id="KW-0479">Metal-binding</keyword>